<dbReference type="Gene3D" id="3.80.10.10">
    <property type="entry name" value="Ribonuclease Inhibitor"/>
    <property type="match status" value="1"/>
</dbReference>
<keyword evidence="2" id="KW-1185">Reference proteome</keyword>
<evidence type="ECO:0000313" key="2">
    <source>
        <dbReference type="Proteomes" id="UP000452235"/>
    </source>
</evidence>
<accession>A0A5M3YY86</accession>
<comment type="caution">
    <text evidence="1">The sequence shown here is derived from an EMBL/GenBank/DDBJ whole genome shotgun (WGS) entry which is preliminary data.</text>
</comment>
<proteinExistence type="predicted"/>
<name>A0A5M3YY86_ASPTE</name>
<organism evidence="1 2">
    <name type="scientific">Aspergillus terreus</name>
    <dbReference type="NCBI Taxonomy" id="33178"/>
    <lineage>
        <taxon>Eukaryota</taxon>
        <taxon>Fungi</taxon>
        <taxon>Dikarya</taxon>
        <taxon>Ascomycota</taxon>
        <taxon>Pezizomycotina</taxon>
        <taxon>Eurotiomycetes</taxon>
        <taxon>Eurotiomycetidae</taxon>
        <taxon>Eurotiales</taxon>
        <taxon>Aspergillaceae</taxon>
        <taxon>Aspergillus</taxon>
        <taxon>Aspergillus subgen. Circumdati</taxon>
    </lineage>
</organism>
<sequence>MDRPLSLDSFPSELVTHIASYLCPVEDSRYQKALSRLSQTCRALRDDLQPMLFRAYSHGSRPVSHLIKFLRAIVSRPDLAAAVTKLTFHQMLDYTTLSTTDQQFIETCITDLGLRPPPVDWHLESEWRHTILQTVVAYTPNLQVLEFPVNEERSLEIFESFPDARNEIIFPRLRTLSIYYYYISGDRWGVDYSQVAPLLEASPNLENLALPTLEGFYEGRSDLPALDSVKTLDLGESASGAFFVVSILTRCTSLRKFTLHWLSSTGYDESHEDWSIAEIWDAMVHAKQTLEEITFESSLDIPLGSPTMHSVSSLAGFMKLRVLNVDGRSLEAMFQAWRLKTGGVDVGEFVEQLLPAGATWLTIWDPNHVLIPALLALAGCRARGLYEHLAQVTIGSSSVFNCWMPRPDWSRSEGLLRREFARVGVQLELEIPYIPPEMLNFMMLGGFMG</sequence>
<dbReference type="Proteomes" id="UP000452235">
    <property type="component" value="Unassembled WGS sequence"/>
</dbReference>
<evidence type="ECO:0000313" key="1">
    <source>
        <dbReference type="EMBL" id="GFF19850.1"/>
    </source>
</evidence>
<dbReference type="OrthoDB" id="4757858at2759"/>
<gene>
    <name evidence="1" type="ORF">ATEIFO6365_0011010900</name>
</gene>
<dbReference type="SUPFAM" id="SSF52047">
    <property type="entry name" value="RNI-like"/>
    <property type="match status" value="1"/>
</dbReference>
<dbReference type="AlphaFoldDB" id="A0A5M3YY86"/>
<dbReference type="EMBL" id="BLJY01000011">
    <property type="protein sequence ID" value="GFF19850.1"/>
    <property type="molecule type" value="Genomic_DNA"/>
</dbReference>
<protein>
    <submittedName>
        <fullName evidence="1">F-box domain protein</fullName>
    </submittedName>
</protein>
<dbReference type="InterPro" id="IPR032675">
    <property type="entry name" value="LRR_dom_sf"/>
</dbReference>
<reference evidence="1 2" key="1">
    <citation type="submission" date="2020-01" db="EMBL/GenBank/DDBJ databases">
        <title>Aspergillus terreus IFO 6365 whole genome shotgun sequence.</title>
        <authorList>
            <person name="Kanamasa S."/>
            <person name="Takahashi H."/>
        </authorList>
    </citation>
    <scope>NUCLEOTIDE SEQUENCE [LARGE SCALE GENOMIC DNA]</scope>
    <source>
        <strain evidence="1 2">IFO 6365</strain>
    </source>
</reference>